<keyword evidence="2" id="KW-1185">Reference proteome</keyword>
<sequence length="126" mass="12806">MDDDLILDPGARDVAGDVRGGALTTADDHGADFQLPLPPLSASDEALLRAVAARAEAAAAGGKPPLRRLIAAYDAEAAAQGIQRGLAPVYQGYLLRMADGVGVDELLGSGVSDGGERGGKRRSGKL</sequence>
<gene>
    <name evidence="1" type="primary">g7527</name>
    <name evidence="1" type="ORF">NpPPO83_00007527</name>
</gene>
<comment type="caution">
    <text evidence="1">The sequence shown here is derived from an EMBL/GenBank/DDBJ whole genome shotgun (WGS) entry which is preliminary data.</text>
</comment>
<reference evidence="1" key="1">
    <citation type="submission" date="2024-09" db="EMBL/GenBank/DDBJ databases">
        <title>Draft Genome Sequences of Neofusicoccum parvum.</title>
        <authorList>
            <person name="Ashida A."/>
            <person name="Camagna M."/>
            <person name="Tanaka A."/>
            <person name="Takemoto D."/>
        </authorList>
    </citation>
    <scope>NUCLEOTIDE SEQUENCE</scope>
    <source>
        <strain evidence="1">PPO83</strain>
    </source>
</reference>
<name>A0ACB5S5T4_9PEZI</name>
<proteinExistence type="predicted"/>
<dbReference type="Proteomes" id="UP001165186">
    <property type="component" value="Unassembled WGS sequence"/>
</dbReference>
<evidence type="ECO:0000313" key="2">
    <source>
        <dbReference type="Proteomes" id="UP001165186"/>
    </source>
</evidence>
<dbReference type="EMBL" id="BSXG01000044">
    <property type="protein sequence ID" value="GME28105.1"/>
    <property type="molecule type" value="Genomic_DNA"/>
</dbReference>
<organism evidence="1 2">
    <name type="scientific">Neofusicoccum parvum</name>
    <dbReference type="NCBI Taxonomy" id="310453"/>
    <lineage>
        <taxon>Eukaryota</taxon>
        <taxon>Fungi</taxon>
        <taxon>Dikarya</taxon>
        <taxon>Ascomycota</taxon>
        <taxon>Pezizomycotina</taxon>
        <taxon>Dothideomycetes</taxon>
        <taxon>Dothideomycetes incertae sedis</taxon>
        <taxon>Botryosphaeriales</taxon>
        <taxon>Botryosphaeriaceae</taxon>
        <taxon>Neofusicoccum</taxon>
    </lineage>
</organism>
<evidence type="ECO:0000313" key="1">
    <source>
        <dbReference type="EMBL" id="GME28105.1"/>
    </source>
</evidence>
<accession>A0ACB5S5T4</accession>
<protein>
    <submittedName>
        <fullName evidence="1">Uncharacterized protein</fullName>
    </submittedName>
</protein>